<gene>
    <name evidence="2" type="ORF">Ae201684_003843</name>
</gene>
<dbReference type="EMBL" id="VJMJ01000043">
    <property type="protein sequence ID" value="KAF0740802.1"/>
    <property type="molecule type" value="Genomic_DNA"/>
</dbReference>
<reference evidence="2 3" key="1">
    <citation type="submission" date="2019-07" db="EMBL/GenBank/DDBJ databases">
        <title>Genomics analysis of Aphanomyces spp. identifies a new class of oomycete effector associated with host adaptation.</title>
        <authorList>
            <person name="Gaulin E."/>
        </authorList>
    </citation>
    <scope>NUCLEOTIDE SEQUENCE [LARGE SCALE GENOMIC DNA]</scope>
    <source>
        <strain evidence="2 3">ATCC 201684</strain>
    </source>
</reference>
<dbReference type="VEuPathDB" id="FungiDB:AeMF1_004433"/>
<comment type="caution">
    <text evidence="2">The sequence shown here is derived from an EMBL/GenBank/DDBJ whole genome shotgun (WGS) entry which is preliminary data.</text>
</comment>
<organism evidence="2 3">
    <name type="scientific">Aphanomyces euteiches</name>
    <dbReference type="NCBI Taxonomy" id="100861"/>
    <lineage>
        <taxon>Eukaryota</taxon>
        <taxon>Sar</taxon>
        <taxon>Stramenopiles</taxon>
        <taxon>Oomycota</taxon>
        <taxon>Saprolegniomycetes</taxon>
        <taxon>Saprolegniales</taxon>
        <taxon>Verrucalvaceae</taxon>
        <taxon>Aphanomyces</taxon>
    </lineage>
</organism>
<accession>A0A6G0XKT5</accession>
<proteinExistence type="predicted"/>
<protein>
    <recommendedName>
        <fullName evidence="4">DDE Tnp4 domain-containing protein</fullName>
    </recommendedName>
</protein>
<dbReference type="Proteomes" id="UP000481153">
    <property type="component" value="Unassembled WGS sequence"/>
</dbReference>
<evidence type="ECO:0000313" key="3">
    <source>
        <dbReference type="Proteomes" id="UP000481153"/>
    </source>
</evidence>
<evidence type="ECO:0000313" key="2">
    <source>
        <dbReference type="EMBL" id="KAF0740802.1"/>
    </source>
</evidence>
<keyword evidence="3" id="KW-1185">Reference proteome</keyword>
<dbReference type="AlphaFoldDB" id="A0A6G0XKT5"/>
<evidence type="ECO:0008006" key="4">
    <source>
        <dbReference type="Google" id="ProtNLM"/>
    </source>
</evidence>
<name>A0A6G0XKT5_9STRA</name>
<sequence length="248" mass="28367">MSYQTVDSTNSRDDAIHVQNALLFVADRTSRQRNERRRYSTQPREDHDDPDTISPIYDKHVRCGGTDGIKSFTNFSQSEFEDIWYAVKPRVLRHWNVGKGRECPQTGKDMLFMLLTIFKISCTWEVTAALFNFTSATFERMMTKFLLKVYEHLYDLFVVDEAATRSMSNLVASGKTFRNYPSALYAVDVSFQQGNHPHGPHNEALHAFSGKHHLYGKKVEVSVSPAGVALNVSDHEPGHPRQDHFPQQ</sequence>
<evidence type="ECO:0000256" key="1">
    <source>
        <dbReference type="SAM" id="MobiDB-lite"/>
    </source>
</evidence>
<feature type="region of interest" description="Disordered" evidence="1">
    <location>
        <begin position="33"/>
        <end position="55"/>
    </location>
</feature>